<reference evidence="2" key="1">
    <citation type="submission" date="2018-05" db="EMBL/GenBank/DDBJ databases">
        <authorList>
            <person name="Lanie J.A."/>
            <person name="Ng W.-L."/>
            <person name="Kazmierczak K.M."/>
            <person name="Andrzejewski T.M."/>
            <person name="Davidsen T.M."/>
            <person name="Wayne K.J."/>
            <person name="Tettelin H."/>
            <person name="Glass J.I."/>
            <person name="Rusch D."/>
            <person name="Podicherti R."/>
            <person name="Tsui H.-C.T."/>
            <person name="Winkler M.E."/>
        </authorList>
    </citation>
    <scope>NUCLEOTIDE SEQUENCE</scope>
</reference>
<accession>A0A382MYM0</accession>
<proteinExistence type="predicted"/>
<dbReference type="InterPro" id="IPR049315">
    <property type="entry name" value="GDC-P_N"/>
</dbReference>
<gene>
    <name evidence="2" type="ORF">METZ01_LOCUS306720</name>
</gene>
<feature type="domain" description="Glycine cleavage system P-protein N-terminal" evidence="1">
    <location>
        <begin position="10"/>
        <end position="43"/>
    </location>
</feature>
<evidence type="ECO:0000313" key="2">
    <source>
        <dbReference type="EMBL" id="SVC53866.1"/>
    </source>
</evidence>
<sequence>MKNFSQFTYRHIGSDSKDQDLMLKEIGCKSLKDLLKSTLPNNI</sequence>
<evidence type="ECO:0000259" key="1">
    <source>
        <dbReference type="Pfam" id="PF02347"/>
    </source>
</evidence>
<protein>
    <recommendedName>
        <fullName evidence="1">Glycine cleavage system P-protein N-terminal domain-containing protein</fullName>
    </recommendedName>
</protein>
<feature type="non-terminal residue" evidence="2">
    <location>
        <position position="43"/>
    </location>
</feature>
<organism evidence="2">
    <name type="scientific">marine metagenome</name>
    <dbReference type="NCBI Taxonomy" id="408172"/>
    <lineage>
        <taxon>unclassified sequences</taxon>
        <taxon>metagenomes</taxon>
        <taxon>ecological metagenomes</taxon>
    </lineage>
</organism>
<name>A0A382MYM0_9ZZZZ</name>
<dbReference type="EMBL" id="UINC01096732">
    <property type="protein sequence ID" value="SVC53866.1"/>
    <property type="molecule type" value="Genomic_DNA"/>
</dbReference>
<dbReference type="AlphaFoldDB" id="A0A382MYM0"/>
<dbReference type="Pfam" id="PF02347">
    <property type="entry name" value="GDC-P"/>
    <property type="match status" value="1"/>
</dbReference>